<dbReference type="Proteomes" id="UP001198151">
    <property type="component" value="Unassembled WGS sequence"/>
</dbReference>
<dbReference type="InterPro" id="IPR050490">
    <property type="entry name" value="Bact_solute-bd_prot1"/>
</dbReference>
<dbReference type="InterPro" id="IPR006059">
    <property type="entry name" value="SBP"/>
</dbReference>
<dbReference type="CDD" id="cd13585">
    <property type="entry name" value="PBP2_TMBP_like"/>
    <property type="match status" value="1"/>
</dbReference>
<dbReference type="Pfam" id="PF01547">
    <property type="entry name" value="SBP_bac_1"/>
    <property type="match status" value="1"/>
</dbReference>
<proteinExistence type="predicted"/>
<dbReference type="PANTHER" id="PTHR43649">
    <property type="entry name" value="ARABINOSE-BINDING PROTEIN-RELATED"/>
    <property type="match status" value="1"/>
</dbReference>
<organism evidence="2 3">
    <name type="scientific">Ruminococcus turbiniformis</name>
    <dbReference type="NCBI Taxonomy" id="2881258"/>
    <lineage>
        <taxon>Bacteria</taxon>
        <taxon>Bacillati</taxon>
        <taxon>Bacillota</taxon>
        <taxon>Clostridia</taxon>
        <taxon>Eubacteriales</taxon>
        <taxon>Oscillospiraceae</taxon>
        <taxon>Ruminococcus</taxon>
    </lineage>
</organism>
<evidence type="ECO:0000313" key="2">
    <source>
        <dbReference type="EMBL" id="MCC2254650.1"/>
    </source>
</evidence>
<name>A0ABS8FX70_9FIRM</name>
<dbReference type="PROSITE" id="PS51257">
    <property type="entry name" value="PROKAR_LIPOPROTEIN"/>
    <property type="match status" value="1"/>
</dbReference>
<protein>
    <submittedName>
        <fullName evidence="2">Sugar ABC transporter substrate-binding protein</fullName>
    </submittedName>
</protein>
<reference evidence="2 3" key="1">
    <citation type="submission" date="2021-10" db="EMBL/GenBank/DDBJ databases">
        <title>Anaerobic single-cell dispensing facilitates the cultivation of human gut bacteria.</title>
        <authorList>
            <person name="Afrizal A."/>
        </authorList>
    </citation>
    <scope>NUCLEOTIDE SEQUENCE [LARGE SCALE GENOMIC DNA]</scope>
    <source>
        <strain evidence="2 3">CLA-AA-H200</strain>
    </source>
</reference>
<accession>A0ABS8FX70</accession>
<gene>
    <name evidence="2" type="ORF">LKD70_09495</name>
</gene>
<dbReference type="EMBL" id="JAJEQX010000015">
    <property type="protein sequence ID" value="MCC2254650.1"/>
    <property type="molecule type" value="Genomic_DNA"/>
</dbReference>
<dbReference type="Gene3D" id="3.40.190.10">
    <property type="entry name" value="Periplasmic binding protein-like II"/>
    <property type="match status" value="1"/>
</dbReference>
<dbReference type="SUPFAM" id="SSF53850">
    <property type="entry name" value="Periplasmic binding protein-like II"/>
    <property type="match status" value="1"/>
</dbReference>
<feature type="chain" id="PRO_5046230167" evidence="1">
    <location>
        <begin position="23"/>
        <end position="463"/>
    </location>
</feature>
<dbReference type="PANTHER" id="PTHR43649:SF12">
    <property type="entry name" value="DIACETYLCHITOBIOSE BINDING PROTEIN DASA"/>
    <property type="match status" value="1"/>
</dbReference>
<evidence type="ECO:0000256" key="1">
    <source>
        <dbReference type="SAM" id="SignalP"/>
    </source>
</evidence>
<sequence length="463" mass="51413">MKLKKLISVGVVAATLATTVLTGCGSSDSSEAEDGRKNLSVFIFANDHESAVYKDMIAKFQEDHKDTIANIDIQITTQEEYSKTLTGMMTAGDLPDVFYVGPESVEQFVENGYIANLQPILDEKGISTDGLVAQEALDSYRYDGEKAGSGDLYALPKDASVFAYAYNKDMFDEAGIPYPDPENPYTYEEFVEVCKQFTKDTDGDGEIDQWGCGMANAFMLQPFVWSNGATYLTDDYKTVNIDTPEFKEALQKYVDLTLEYEVTPTVEQDASLGVYQRWLAGQEAFYACGTWDVAAFMDKETFPFEWDLCAYPTLSSGKSMTWLGTVGFCVSANSKNQEEATELISYLCTNEEGQKELSGITGGQSIQLPNIKSLAEGEFVTAISDGTLAFPSNVDVFFNYLNGTDKYEGRFQETTYTPNAEWHDIFLEGLDNVKNGSMTVDEYIAEVQPKMQESLDEAWESVE</sequence>
<comment type="caution">
    <text evidence="2">The sequence shown here is derived from an EMBL/GenBank/DDBJ whole genome shotgun (WGS) entry which is preliminary data.</text>
</comment>
<feature type="signal peptide" evidence="1">
    <location>
        <begin position="1"/>
        <end position="22"/>
    </location>
</feature>
<keyword evidence="3" id="KW-1185">Reference proteome</keyword>
<keyword evidence="1" id="KW-0732">Signal</keyword>
<dbReference type="RefSeq" id="WP_227707794.1">
    <property type="nucleotide sequence ID" value="NZ_JAJEQX010000015.1"/>
</dbReference>
<evidence type="ECO:0000313" key="3">
    <source>
        <dbReference type="Proteomes" id="UP001198151"/>
    </source>
</evidence>